<dbReference type="AlphaFoldDB" id="A0A7X0SN68"/>
<dbReference type="Proteomes" id="UP000564644">
    <property type="component" value="Unassembled WGS sequence"/>
</dbReference>
<evidence type="ECO:0000313" key="1">
    <source>
        <dbReference type="EMBL" id="MBB6731969.1"/>
    </source>
</evidence>
<evidence type="ECO:0000313" key="2">
    <source>
        <dbReference type="Proteomes" id="UP000564644"/>
    </source>
</evidence>
<gene>
    <name evidence="1" type="ORF">H7C18_13695</name>
</gene>
<accession>A0A7X0SN68</accession>
<protein>
    <submittedName>
        <fullName evidence="1">Uncharacterized protein</fullName>
    </submittedName>
</protein>
<organism evidence="1 2">
    <name type="scientific">Cohnella zeiphila</name>
    <dbReference type="NCBI Taxonomy" id="2761120"/>
    <lineage>
        <taxon>Bacteria</taxon>
        <taxon>Bacillati</taxon>
        <taxon>Bacillota</taxon>
        <taxon>Bacilli</taxon>
        <taxon>Bacillales</taxon>
        <taxon>Paenibacillaceae</taxon>
        <taxon>Cohnella</taxon>
    </lineage>
</organism>
<name>A0A7X0SN68_9BACL</name>
<sequence length="115" mass="13171">MGIQYELRCFESDIVVRENQGVYKLSISVRSNPLGSGNQLAEYESEERAIQAAHRFCQLYTVAREYGYHLNGGELQKTDMPPLPVANILELRLSEAELRALLDQEARIYDMYLSL</sequence>
<proteinExistence type="predicted"/>
<comment type="caution">
    <text evidence="1">The sequence shown here is derived from an EMBL/GenBank/DDBJ whole genome shotgun (WGS) entry which is preliminary data.</text>
</comment>
<keyword evidence="2" id="KW-1185">Reference proteome</keyword>
<dbReference type="EMBL" id="JACJVO010000016">
    <property type="protein sequence ID" value="MBB6731969.1"/>
    <property type="molecule type" value="Genomic_DNA"/>
</dbReference>
<dbReference type="RefSeq" id="WP_185129638.1">
    <property type="nucleotide sequence ID" value="NZ_JACJVO010000016.1"/>
</dbReference>
<reference evidence="1 2" key="1">
    <citation type="submission" date="2020-08" db="EMBL/GenBank/DDBJ databases">
        <title>Cohnella phylogeny.</title>
        <authorList>
            <person name="Dunlap C."/>
        </authorList>
    </citation>
    <scope>NUCLEOTIDE SEQUENCE [LARGE SCALE GENOMIC DNA]</scope>
    <source>
        <strain evidence="1 2">CBP 2801</strain>
    </source>
</reference>